<dbReference type="STRING" id="3476.A0A2P5ACP1"/>
<dbReference type="PANTHER" id="PTHR21461:SF69">
    <property type="entry name" value="GLYCOSYLTRANSFERASE FAMILY 92 PROTEIN"/>
    <property type="match status" value="1"/>
</dbReference>
<comment type="similarity">
    <text evidence="2 8">Belongs to the glycosyltransferase 92 family.</text>
</comment>
<keyword evidence="10" id="KW-1185">Reference proteome</keyword>
<comment type="caution">
    <text evidence="9">The sequence shown here is derived from an EMBL/GenBank/DDBJ whole genome shotgun (WGS) entry which is preliminary data.</text>
</comment>
<dbReference type="GO" id="GO:0005737">
    <property type="term" value="C:cytoplasm"/>
    <property type="evidence" value="ECO:0007669"/>
    <property type="project" value="TreeGrafter"/>
</dbReference>
<evidence type="ECO:0000313" key="9">
    <source>
        <dbReference type="EMBL" id="PON34300.1"/>
    </source>
</evidence>
<dbReference type="OrthoDB" id="2526284at2759"/>
<evidence type="ECO:0000256" key="7">
    <source>
        <dbReference type="ARBA" id="ARBA00023136"/>
    </source>
</evidence>
<comment type="subcellular location">
    <subcellularLocation>
        <location evidence="1">Membrane</location>
        <topology evidence="1">Single-pass membrane protein</topology>
    </subcellularLocation>
</comment>
<dbReference type="PANTHER" id="PTHR21461">
    <property type="entry name" value="GLYCOSYLTRANSFERASE FAMILY 92 PROTEIN"/>
    <property type="match status" value="1"/>
</dbReference>
<keyword evidence="4 8" id="KW-0808">Transferase</keyword>
<dbReference type="Proteomes" id="UP000237105">
    <property type="component" value="Unassembled WGS sequence"/>
</dbReference>
<evidence type="ECO:0000256" key="6">
    <source>
        <dbReference type="ARBA" id="ARBA00022989"/>
    </source>
</evidence>
<dbReference type="GO" id="GO:0016757">
    <property type="term" value="F:glycosyltransferase activity"/>
    <property type="evidence" value="ECO:0007669"/>
    <property type="project" value="UniProtKB-UniRule"/>
</dbReference>
<reference evidence="10" key="1">
    <citation type="submission" date="2016-06" db="EMBL/GenBank/DDBJ databases">
        <title>Parallel loss of symbiosis genes in relatives of nitrogen-fixing non-legume Parasponia.</title>
        <authorList>
            <person name="Van Velzen R."/>
            <person name="Holmer R."/>
            <person name="Bu F."/>
            <person name="Rutten L."/>
            <person name="Van Zeijl A."/>
            <person name="Liu W."/>
            <person name="Santuari L."/>
            <person name="Cao Q."/>
            <person name="Sharma T."/>
            <person name="Shen D."/>
            <person name="Roswanjaya Y."/>
            <person name="Wardhani T."/>
            <person name="Kalhor M.S."/>
            <person name="Jansen J."/>
            <person name="Van den Hoogen J."/>
            <person name="Gungor B."/>
            <person name="Hartog M."/>
            <person name="Hontelez J."/>
            <person name="Verver J."/>
            <person name="Yang W.-C."/>
            <person name="Schijlen E."/>
            <person name="Repin R."/>
            <person name="Schilthuizen M."/>
            <person name="Schranz E."/>
            <person name="Heidstra R."/>
            <person name="Miyata K."/>
            <person name="Fedorova E."/>
            <person name="Kohlen W."/>
            <person name="Bisseling T."/>
            <person name="Smit S."/>
            <person name="Geurts R."/>
        </authorList>
    </citation>
    <scope>NUCLEOTIDE SEQUENCE [LARGE SCALE GENOMIC DNA]</scope>
    <source>
        <strain evidence="10">cv. WU1-14</strain>
    </source>
</reference>
<sequence>MRRRLFHTNFLFTIAALIVFAFFSLQPLSRYALIIPAQYDFIPYPPAIINLRATTTTRPRNPEYSNALADDDSDHDHDRVNHHVRHVSSLEYQYSIPSVSVLLADWEVLVIIITTDHKIISFDFGDEEDYLCLFQNNATSPARFSGRLPLTNQIAFKCIMPHSVRRLRPFFQPVVIKPPPPNSQDDEVMWSPMPELYRWNFLVYESFSTENDVLLFVKGLNNRQGINRSPSEFRCVFYYDDSNTVAVRTAVTSSTQEVFRCSHPDITAALISSNDGDGVDEEQRQQFKVSLEIVSDNLVVPSVAYYVPPRRGSASHQEVKKPSRLCASTMVYNAAKFLKEWVMYHSEIGVDRFMLYDNDSNDDLNRVVRELNDEGYDVRRIFWVWPKTQEAGFSHSAVYGKDSCTWMMYVDIDEFVFSPSWSGSSKPSKDMLKSLLPRVPPQSSPSSQHHRWIGQVSIRCNEFGPSNQRSHPVEGVTQGYTCRRWAEQRHKSIVLLDAVDPSLLNAIHHFQLRKNYRTKTLNLDRAVVNHYKYQAWTEFQNKFRRRVSAYVVDWKEKANLGSKDRTPGLGFDPTEPKDWAQKFCEVKDERLKVLTRKWFGSSRTSSDGYNKLAWER</sequence>
<evidence type="ECO:0000256" key="8">
    <source>
        <dbReference type="RuleBase" id="RU366017"/>
    </source>
</evidence>
<gene>
    <name evidence="9" type="ORF">PanWU01x14_345490</name>
</gene>
<evidence type="ECO:0000256" key="4">
    <source>
        <dbReference type="ARBA" id="ARBA00022679"/>
    </source>
</evidence>
<evidence type="ECO:0000256" key="2">
    <source>
        <dbReference type="ARBA" id="ARBA00007647"/>
    </source>
</evidence>
<dbReference type="EMBL" id="JXTB01000669">
    <property type="protein sequence ID" value="PON34300.1"/>
    <property type="molecule type" value="Genomic_DNA"/>
</dbReference>
<keyword evidence="7" id="KW-0472">Membrane</keyword>
<evidence type="ECO:0000256" key="5">
    <source>
        <dbReference type="ARBA" id="ARBA00022692"/>
    </source>
</evidence>
<keyword evidence="6" id="KW-1133">Transmembrane helix</keyword>
<evidence type="ECO:0000313" key="10">
    <source>
        <dbReference type="Proteomes" id="UP000237105"/>
    </source>
</evidence>
<evidence type="ECO:0000256" key="3">
    <source>
        <dbReference type="ARBA" id="ARBA00022676"/>
    </source>
</evidence>
<dbReference type="GO" id="GO:0016020">
    <property type="term" value="C:membrane"/>
    <property type="evidence" value="ECO:0007669"/>
    <property type="project" value="UniProtKB-SubCell"/>
</dbReference>
<protein>
    <recommendedName>
        <fullName evidence="8">Glycosyltransferase family 92 protein</fullName>
        <ecNumber evidence="8">2.4.1.-</ecNumber>
    </recommendedName>
</protein>
<keyword evidence="3 8" id="KW-0328">Glycosyltransferase</keyword>
<keyword evidence="5" id="KW-0812">Transmembrane</keyword>
<dbReference type="EC" id="2.4.1.-" evidence="8"/>
<proteinExistence type="inferred from homology"/>
<evidence type="ECO:0000256" key="1">
    <source>
        <dbReference type="ARBA" id="ARBA00004167"/>
    </source>
</evidence>
<accession>A0A2P5ACP1</accession>
<dbReference type="InterPro" id="IPR008166">
    <property type="entry name" value="Glyco_transf_92"/>
</dbReference>
<name>A0A2P5ACP1_PARAD</name>
<organism evidence="9 10">
    <name type="scientific">Parasponia andersonii</name>
    <name type="common">Sponia andersonii</name>
    <dbReference type="NCBI Taxonomy" id="3476"/>
    <lineage>
        <taxon>Eukaryota</taxon>
        <taxon>Viridiplantae</taxon>
        <taxon>Streptophyta</taxon>
        <taxon>Embryophyta</taxon>
        <taxon>Tracheophyta</taxon>
        <taxon>Spermatophyta</taxon>
        <taxon>Magnoliopsida</taxon>
        <taxon>eudicotyledons</taxon>
        <taxon>Gunneridae</taxon>
        <taxon>Pentapetalae</taxon>
        <taxon>rosids</taxon>
        <taxon>fabids</taxon>
        <taxon>Rosales</taxon>
        <taxon>Cannabaceae</taxon>
        <taxon>Parasponia</taxon>
    </lineage>
</organism>
<dbReference type="AlphaFoldDB" id="A0A2P5ACP1"/>
<dbReference type="Pfam" id="PF01697">
    <property type="entry name" value="Glyco_transf_92"/>
    <property type="match status" value="1"/>
</dbReference>